<protein>
    <submittedName>
        <fullName evidence="2">Uncharacterized protein</fullName>
    </submittedName>
</protein>
<proteinExistence type="predicted"/>
<reference evidence="2 3" key="1">
    <citation type="submission" date="2019-05" db="EMBL/GenBank/DDBJ databases">
        <title>Another draft genome of Portunus trituberculatus and its Hox gene families provides insights of decapod evolution.</title>
        <authorList>
            <person name="Jeong J.-H."/>
            <person name="Song I."/>
            <person name="Kim S."/>
            <person name="Choi T."/>
            <person name="Kim D."/>
            <person name="Ryu S."/>
            <person name="Kim W."/>
        </authorList>
    </citation>
    <scope>NUCLEOTIDE SEQUENCE [LARGE SCALE GENOMIC DNA]</scope>
    <source>
        <tissue evidence="2">Muscle</tissue>
    </source>
</reference>
<sequence>MMMASPEERSRRSWKERECFWWDTNVTASPGTPPPSLKSVDTPSLCFFLFLAPRRPSVKKPLMVEVMVATLHRRPGGVHVHKHFYHHSIRRPTNPQALPAPNSAQHVSFRGAPNTEPSDTNTPRHRQTRPLTHPPNLTHALQHRGLHDSHATAAHTRRQSRATLTPPYPAHEVARTPTASGVTTTKHQAHARLHVVLAPHTTARRRPPCLNFLKLSVIFQEVSLPQRWSVSSQLKQVPSAGEGPRGTHGSAIQQRGWHMVAAHGSLDTAARWAVF</sequence>
<name>A0A5B7FW52_PORTR</name>
<keyword evidence="3" id="KW-1185">Reference proteome</keyword>
<dbReference type="AlphaFoldDB" id="A0A5B7FW52"/>
<organism evidence="2 3">
    <name type="scientific">Portunus trituberculatus</name>
    <name type="common">Swimming crab</name>
    <name type="synonym">Neptunus trituberculatus</name>
    <dbReference type="NCBI Taxonomy" id="210409"/>
    <lineage>
        <taxon>Eukaryota</taxon>
        <taxon>Metazoa</taxon>
        <taxon>Ecdysozoa</taxon>
        <taxon>Arthropoda</taxon>
        <taxon>Crustacea</taxon>
        <taxon>Multicrustacea</taxon>
        <taxon>Malacostraca</taxon>
        <taxon>Eumalacostraca</taxon>
        <taxon>Eucarida</taxon>
        <taxon>Decapoda</taxon>
        <taxon>Pleocyemata</taxon>
        <taxon>Brachyura</taxon>
        <taxon>Eubrachyura</taxon>
        <taxon>Portunoidea</taxon>
        <taxon>Portunidae</taxon>
        <taxon>Portuninae</taxon>
        <taxon>Portunus</taxon>
    </lineage>
</organism>
<evidence type="ECO:0000313" key="3">
    <source>
        <dbReference type="Proteomes" id="UP000324222"/>
    </source>
</evidence>
<gene>
    <name evidence="2" type="ORF">E2C01_043609</name>
</gene>
<dbReference type="EMBL" id="VSRR010009099">
    <property type="protein sequence ID" value="MPC49796.1"/>
    <property type="molecule type" value="Genomic_DNA"/>
</dbReference>
<evidence type="ECO:0000313" key="2">
    <source>
        <dbReference type="EMBL" id="MPC49796.1"/>
    </source>
</evidence>
<feature type="region of interest" description="Disordered" evidence="1">
    <location>
        <begin position="146"/>
        <end position="174"/>
    </location>
</feature>
<evidence type="ECO:0000256" key="1">
    <source>
        <dbReference type="SAM" id="MobiDB-lite"/>
    </source>
</evidence>
<feature type="region of interest" description="Disordered" evidence="1">
    <location>
        <begin position="91"/>
        <end position="134"/>
    </location>
</feature>
<feature type="compositionally biased region" description="Polar residues" evidence="1">
    <location>
        <begin position="91"/>
        <end position="106"/>
    </location>
</feature>
<comment type="caution">
    <text evidence="2">The sequence shown here is derived from an EMBL/GenBank/DDBJ whole genome shotgun (WGS) entry which is preliminary data.</text>
</comment>
<accession>A0A5B7FW52</accession>
<dbReference type="Proteomes" id="UP000324222">
    <property type="component" value="Unassembled WGS sequence"/>
</dbReference>